<dbReference type="AlphaFoldDB" id="A0A2U1ZR31"/>
<keyword evidence="3" id="KW-1185">Reference proteome</keyword>
<dbReference type="OrthoDB" id="4953239at2"/>
<dbReference type="RefSeq" id="WP_109227830.1">
    <property type="nucleotide sequence ID" value="NZ_PYHR01000002.1"/>
</dbReference>
<dbReference type="Proteomes" id="UP000245166">
    <property type="component" value="Unassembled WGS sequence"/>
</dbReference>
<dbReference type="EMBL" id="PYHR01000002">
    <property type="protein sequence ID" value="PWD49447.1"/>
    <property type="molecule type" value="Genomic_DNA"/>
</dbReference>
<comment type="caution">
    <text evidence="2">The sequence shown here is derived from an EMBL/GenBank/DDBJ whole genome shotgun (WGS) entry which is preliminary data.</text>
</comment>
<evidence type="ECO:0000313" key="2">
    <source>
        <dbReference type="EMBL" id="PWD49447.1"/>
    </source>
</evidence>
<organism evidence="2 3">
    <name type="scientific">Serinibacter arcticus</name>
    <dbReference type="NCBI Taxonomy" id="1655435"/>
    <lineage>
        <taxon>Bacteria</taxon>
        <taxon>Bacillati</taxon>
        <taxon>Actinomycetota</taxon>
        <taxon>Actinomycetes</taxon>
        <taxon>Micrococcales</taxon>
        <taxon>Beutenbergiaceae</taxon>
        <taxon>Serinibacter</taxon>
    </lineage>
</organism>
<gene>
    <name evidence="2" type="ORF">C8046_00650</name>
</gene>
<sequence>MPLVLTLAACSTPERATPEELQTWLDDRERRPAAANSLGSGSGLTSPVDAGVGRGSTVSLTFLSPTSVDGVRVSCFGEGTLDFAVHVTSEPESDTVQTEIQTFEDQRCGQDSDLPVAGDNVTAIGFTASGSSREGAWSAEALGAASAMS</sequence>
<evidence type="ECO:0000256" key="1">
    <source>
        <dbReference type="SAM" id="MobiDB-lite"/>
    </source>
</evidence>
<feature type="region of interest" description="Disordered" evidence="1">
    <location>
        <begin position="12"/>
        <end position="50"/>
    </location>
</feature>
<protein>
    <submittedName>
        <fullName evidence="2">Uncharacterized protein</fullName>
    </submittedName>
</protein>
<proteinExistence type="predicted"/>
<reference evidence="2 3" key="1">
    <citation type="submission" date="2018-03" db="EMBL/GenBank/DDBJ databases">
        <title>Genome assembly of novel Miniimonas species PCH200.</title>
        <authorList>
            <person name="Thakur V."/>
            <person name="Kumar V."/>
            <person name="Singh D."/>
        </authorList>
    </citation>
    <scope>NUCLEOTIDE SEQUENCE [LARGE SCALE GENOMIC DNA]</scope>
    <source>
        <strain evidence="2 3">PCH200</strain>
    </source>
</reference>
<accession>A0A2U1ZR31</accession>
<name>A0A2U1ZR31_9MICO</name>
<evidence type="ECO:0000313" key="3">
    <source>
        <dbReference type="Proteomes" id="UP000245166"/>
    </source>
</evidence>